<protein>
    <submittedName>
        <fullName evidence="1">Uncharacterized protein</fullName>
    </submittedName>
</protein>
<accession>A0A176RUY0</accession>
<reference evidence="1 2" key="1">
    <citation type="submission" date="2016-05" db="EMBL/GenBank/DDBJ databases">
        <title>Single-cell genome of chain-forming Candidatus Thiomargarita nelsonii and comparison to other large sulfur-oxidizing bacteria.</title>
        <authorList>
            <person name="Winkel M."/>
            <person name="Salman V."/>
            <person name="Woyke T."/>
            <person name="Schulz-Vogt H."/>
            <person name="Richter M."/>
            <person name="Flood B."/>
            <person name="Bailey J."/>
            <person name="Amann R."/>
            <person name="Mussmann M."/>
        </authorList>
    </citation>
    <scope>NUCLEOTIDE SEQUENCE [LARGE SCALE GENOMIC DNA]</scope>
    <source>
        <strain evidence="1 2">THI036</strain>
    </source>
</reference>
<proteinExistence type="predicted"/>
<name>A0A176RUY0_9GAMM</name>
<dbReference type="Proteomes" id="UP000076962">
    <property type="component" value="Unassembled WGS sequence"/>
</dbReference>
<organism evidence="1 2">
    <name type="scientific">Candidatus Thiomargarita nelsonii</name>
    <dbReference type="NCBI Taxonomy" id="1003181"/>
    <lineage>
        <taxon>Bacteria</taxon>
        <taxon>Pseudomonadati</taxon>
        <taxon>Pseudomonadota</taxon>
        <taxon>Gammaproteobacteria</taxon>
        <taxon>Thiotrichales</taxon>
        <taxon>Thiotrichaceae</taxon>
        <taxon>Thiomargarita</taxon>
    </lineage>
</organism>
<sequence length="82" mass="9863">MNLRIHHHQLATTEKDSSLTFNLHRRIRHRDRRRTLNLNPLPARNVSTIYRDLSAHQPESFSGLNFKLATRNRNRGRWRIII</sequence>
<evidence type="ECO:0000313" key="1">
    <source>
        <dbReference type="EMBL" id="OAD19539.1"/>
    </source>
</evidence>
<comment type="caution">
    <text evidence="1">The sequence shown here is derived from an EMBL/GenBank/DDBJ whole genome shotgun (WGS) entry which is preliminary data.</text>
</comment>
<keyword evidence="2" id="KW-1185">Reference proteome</keyword>
<dbReference type="AlphaFoldDB" id="A0A176RUY0"/>
<dbReference type="EMBL" id="LUTY01002760">
    <property type="protein sequence ID" value="OAD19539.1"/>
    <property type="molecule type" value="Genomic_DNA"/>
</dbReference>
<evidence type="ECO:0000313" key="2">
    <source>
        <dbReference type="Proteomes" id="UP000076962"/>
    </source>
</evidence>
<gene>
    <name evidence="1" type="ORF">THIOM_004817</name>
</gene>